<dbReference type="GO" id="GO:0004386">
    <property type="term" value="F:helicase activity"/>
    <property type="evidence" value="ECO:0007669"/>
    <property type="project" value="UniProtKB-KW"/>
</dbReference>
<dbReference type="GO" id="GO:0016787">
    <property type="term" value="F:hydrolase activity"/>
    <property type="evidence" value="ECO:0007669"/>
    <property type="project" value="UniProtKB-KW"/>
</dbReference>
<dbReference type="InterPro" id="IPR014001">
    <property type="entry name" value="Helicase_ATP-bd"/>
</dbReference>
<gene>
    <name evidence="7" type="ORF">O8C76_00355</name>
</gene>
<dbReference type="InterPro" id="IPR050474">
    <property type="entry name" value="Hel308_SKI2-like"/>
</dbReference>
<dbReference type="Pfam" id="PF00270">
    <property type="entry name" value="DEAD"/>
    <property type="match status" value="1"/>
</dbReference>
<dbReference type="PANTHER" id="PTHR47961">
    <property type="entry name" value="DNA POLYMERASE THETA, PUTATIVE (AFU_ORTHOLOGUE AFUA_1G05260)-RELATED"/>
    <property type="match status" value="1"/>
</dbReference>
<dbReference type="AlphaFoldDB" id="A0AAW7PUQ9"/>
<dbReference type="Proteomes" id="UP001170288">
    <property type="component" value="Unassembled WGS sequence"/>
</dbReference>
<feature type="domain" description="Helicase C-terminal" evidence="6">
    <location>
        <begin position="536"/>
        <end position="709"/>
    </location>
</feature>
<dbReference type="PROSITE" id="PS51194">
    <property type="entry name" value="HELICASE_CTER"/>
    <property type="match status" value="1"/>
</dbReference>
<dbReference type="EMBL" id="JAPZCX010000001">
    <property type="protein sequence ID" value="MDN5069476.1"/>
    <property type="molecule type" value="Genomic_DNA"/>
</dbReference>
<dbReference type="InterPro" id="IPR027417">
    <property type="entry name" value="P-loop_NTPase"/>
</dbReference>
<name>A0AAW7PUQ9_9BACT</name>
<evidence type="ECO:0000256" key="1">
    <source>
        <dbReference type="ARBA" id="ARBA00022741"/>
    </source>
</evidence>
<evidence type="ECO:0000259" key="5">
    <source>
        <dbReference type="PROSITE" id="PS51192"/>
    </source>
</evidence>
<dbReference type="GO" id="GO:0005524">
    <property type="term" value="F:ATP binding"/>
    <property type="evidence" value="ECO:0007669"/>
    <property type="project" value="UniProtKB-KW"/>
</dbReference>
<feature type="domain" description="Helicase ATP-binding" evidence="5">
    <location>
        <begin position="284"/>
        <end position="458"/>
    </location>
</feature>
<proteinExistence type="predicted"/>
<dbReference type="PANTHER" id="PTHR47961:SF6">
    <property type="entry name" value="DNA-DIRECTED DNA POLYMERASE"/>
    <property type="match status" value="1"/>
</dbReference>
<reference evidence="7" key="2">
    <citation type="journal article" date="2023" name="Microorganisms">
        <title>Genomic Characterization of Arcobacter butzleri Strains Isolated from Various Sources in Lithuania.</title>
        <authorList>
            <person name="Uljanovas D."/>
            <person name="Golz G."/>
            <person name="Fleischmann S."/>
            <person name="Kudirkiene E."/>
            <person name="Kasetiene N."/>
            <person name="Grineviciene A."/>
            <person name="Tamuleviciene E."/>
            <person name="Aksomaitiene J."/>
            <person name="Alter T."/>
            <person name="Malakauskas M."/>
        </authorList>
    </citation>
    <scope>NUCLEOTIDE SEQUENCE</scope>
    <source>
        <strain evidence="7">RCM69</strain>
    </source>
</reference>
<accession>A0AAW7PUQ9</accession>
<sequence length="1121" mass="128528">MTVEKALQLFNELEEDTFTQNLIAQVSSKNILLEANEPFDNFPNYTENLDEKINYIAFSYLSIACTLKEKQVNNEISNSAFEKSGDIIYQVHSPKNNKKENSNFYLLISSLSFYIASQYSKSFITIKKAESSSKFIDIVSTFLKKDIENLVLKINDIILNDEFQEEQIVLLNDIMDANFKFYTVILAKVLNLVIEYIYSGDEKWLNLAQEYTLDLKELSSIDDEPLTWWISRLISILLNTYKQYSFWNILPTLIPSDKTTLYIQQLAFNNPSIIELFYTQYEAVNAMRNNNNIVISLPTSSGKTRIAEIAILKTLVNNPESKVLYLAPFRSLSFEVEESMDKIFSPLGFSTTFLYGGAQYSKIDKTLIEHSNIIIATPEKAKAIIRADESIGDQIKLLVIDEGHLLGANQRLIQNEMFTEELKFHMNKNNGRIILLSAVLPNTKDISKWISNDENNILESKKRLANQRFGILKWTTSKNIDIEWLGEPKSFNKNFIEQFRPPRAKTRVFPQDKNEGYAATALKLSKLGTVLLFIAQARWVVTNAKKVLASMGTNKQKVVWKNQNLFKTFYLACNEAGENEVFELAEYGILCHYGSLSTEVRNLLERIMRDEKPKVIVSTSTLGQGVNIGISTVIFADVFMNHQNVSKIDSKDFWNIAGRAGRAFVDIEGKILYAVDENHWSYRRDIQLCRDYFDISNMDKATSGLLSLIKEIKNIATQCNINFDLLLQLISENDFSRLTTTTTNYSEDIIEAFNWIDDTLLALDYKKVAFLDADSSAWIDDYFRNSLAYIQAQNDSNITQEEVIQFLKARNKAVVRIAGHGSNWESIVKSGIPLSSSILIEEYIEEIKEIVQTYYQSKKTITDTIETIKRVERLIQQMPSTSFKHNFKDTDVNSVREKWFSGISLSEIKQIDNGQKICVEYFGMTIPWAINAIVRKLYDLGLDNEAEVLENIALFSEIGLPNIFAVKIYLSGIKSRTASLDLSKIINTDLEDVSKRRLFNLIIANKEKISEYCLPITSEWINIFETERNYSNSTEIPKVSNFTLEKIAETIESNVLNIRKNEQNVYLCSPDFKTKIPVQSTDSLPFGSLGNNMGVCFMYDDFNENWFMKLRNPILNEIYRG</sequence>
<dbReference type="RefSeq" id="WP_301371839.1">
    <property type="nucleotide sequence ID" value="NZ_JAPZCX010000001.1"/>
</dbReference>
<protein>
    <submittedName>
        <fullName evidence="7">DEAD/DEAH box helicase</fullName>
    </submittedName>
</protein>
<comment type="caution">
    <text evidence="7">The sequence shown here is derived from an EMBL/GenBank/DDBJ whole genome shotgun (WGS) entry which is preliminary data.</text>
</comment>
<organism evidence="7 8">
    <name type="scientific">Aliarcobacter butzleri</name>
    <dbReference type="NCBI Taxonomy" id="28197"/>
    <lineage>
        <taxon>Bacteria</taxon>
        <taxon>Pseudomonadati</taxon>
        <taxon>Campylobacterota</taxon>
        <taxon>Epsilonproteobacteria</taxon>
        <taxon>Campylobacterales</taxon>
        <taxon>Arcobacteraceae</taxon>
        <taxon>Aliarcobacter</taxon>
    </lineage>
</organism>
<dbReference type="PROSITE" id="PS51192">
    <property type="entry name" value="HELICASE_ATP_BIND_1"/>
    <property type="match status" value="1"/>
</dbReference>
<evidence type="ECO:0000256" key="3">
    <source>
        <dbReference type="ARBA" id="ARBA00022806"/>
    </source>
</evidence>
<dbReference type="InterPro" id="IPR001650">
    <property type="entry name" value="Helicase_C-like"/>
</dbReference>
<dbReference type="SUPFAM" id="SSF52540">
    <property type="entry name" value="P-loop containing nucleoside triphosphate hydrolases"/>
    <property type="match status" value="2"/>
</dbReference>
<keyword evidence="1" id="KW-0547">Nucleotide-binding</keyword>
<evidence type="ECO:0000256" key="2">
    <source>
        <dbReference type="ARBA" id="ARBA00022801"/>
    </source>
</evidence>
<dbReference type="Pfam" id="PF00271">
    <property type="entry name" value="Helicase_C"/>
    <property type="match status" value="1"/>
</dbReference>
<dbReference type="SMART" id="SM00487">
    <property type="entry name" value="DEXDc"/>
    <property type="match status" value="1"/>
</dbReference>
<evidence type="ECO:0000259" key="6">
    <source>
        <dbReference type="PROSITE" id="PS51194"/>
    </source>
</evidence>
<keyword evidence="2" id="KW-0378">Hydrolase</keyword>
<reference evidence="7" key="1">
    <citation type="submission" date="2022-12" db="EMBL/GenBank/DDBJ databases">
        <authorList>
            <person name="Uljanovas D."/>
        </authorList>
    </citation>
    <scope>NUCLEOTIDE SEQUENCE</scope>
    <source>
        <strain evidence="7">RCM69</strain>
    </source>
</reference>
<keyword evidence="3 7" id="KW-0347">Helicase</keyword>
<dbReference type="InterPro" id="IPR011545">
    <property type="entry name" value="DEAD/DEAH_box_helicase_dom"/>
</dbReference>
<evidence type="ECO:0000313" key="7">
    <source>
        <dbReference type="EMBL" id="MDN5069476.1"/>
    </source>
</evidence>
<dbReference type="SMART" id="SM00490">
    <property type="entry name" value="HELICc"/>
    <property type="match status" value="1"/>
</dbReference>
<keyword evidence="4" id="KW-0067">ATP-binding</keyword>
<dbReference type="Gene3D" id="3.40.50.300">
    <property type="entry name" value="P-loop containing nucleotide triphosphate hydrolases"/>
    <property type="match status" value="2"/>
</dbReference>
<dbReference type="GO" id="GO:0003676">
    <property type="term" value="F:nucleic acid binding"/>
    <property type="evidence" value="ECO:0007669"/>
    <property type="project" value="InterPro"/>
</dbReference>
<evidence type="ECO:0000313" key="8">
    <source>
        <dbReference type="Proteomes" id="UP001170288"/>
    </source>
</evidence>
<evidence type="ECO:0000256" key="4">
    <source>
        <dbReference type="ARBA" id="ARBA00022840"/>
    </source>
</evidence>